<name>A0A8K0JEW3_9TREE</name>
<organism evidence="2 3">
    <name type="scientific">Filobasidium floriforme</name>
    <dbReference type="NCBI Taxonomy" id="5210"/>
    <lineage>
        <taxon>Eukaryota</taxon>
        <taxon>Fungi</taxon>
        <taxon>Dikarya</taxon>
        <taxon>Basidiomycota</taxon>
        <taxon>Agaricomycotina</taxon>
        <taxon>Tremellomycetes</taxon>
        <taxon>Filobasidiales</taxon>
        <taxon>Filobasidiaceae</taxon>
        <taxon>Filobasidium</taxon>
    </lineage>
</organism>
<evidence type="ECO:0000313" key="2">
    <source>
        <dbReference type="EMBL" id="KAG7527223.1"/>
    </source>
</evidence>
<keyword evidence="3" id="KW-1185">Reference proteome</keyword>
<accession>A0A8K0JEW3</accession>
<dbReference type="AlphaFoldDB" id="A0A8K0JEW3"/>
<proteinExistence type="predicted"/>
<protein>
    <submittedName>
        <fullName evidence="2">Uncharacterized protein</fullName>
    </submittedName>
</protein>
<sequence length="285" mass="32841">MPIFNNISNSSENFRMQICFLVLLCLPKYRVSQENTVSLAVLYSPPILRLAAILAEWNMSVMRFIMAAPRPNHLSLGSFHEYGYSLHSDSDAFLQSYNSQIQSSHKHCKLIVKADQTDRSCNILTTAHSNCPRDKQAVKEEMEWHHTRWRFRTELIGKLLTARTYHDIVKVQQAQLLHLLIGELAYNQGLRTPHTPSLPSNTVDYLLRLPVHPCVTSPDHPVLQIDFQDGMPKSFHHYMRCKQVNNLKDRLEGFLEMHTDGPGSIKRHRQWSTANSLSDPPTLRF</sequence>
<evidence type="ECO:0000256" key="1">
    <source>
        <dbReference type="SAM" id="MobiDB-lite"/>
    </source>
</evidence>
<comment type="caution">
    <text evidence="2">The sequence shown here is derived from an EMBL/GenBank/DDBJ whole genome shotgun (WGS) entry which is preliminary data.</text>
</comment>
<feature type="region of interest" description="Disordered" evidence="1">
    <location>
        <begin position="265"/>
        <end position="285"/>
    </location>
</feature>
<reference evidence="2" key="1">
    <citation type="submission" date="2020-04" db="EMBL/GenBank/DDBJ databases">
        <title>Analysis of mating type loci in Filobasidium floriforme.</title>
        <authorList>
            <person name="Nowrousian M."/>
        </authorList>
    </citation>
    <scope>NUCLEOTIDE SEQUENCE</scope>
    <source>
        <strain evidence="2">CBS 6242</strain>
    </source>
</reference>
<dbReference type="EMBL" id="JABELV010000399">
    <property type="protein sequence ID" value="KAG7527223.1"/>
    <property type="molecule type" value="Genomic_DNA"/>
</dbReference>
<gene>
    <name evidence="2" type="ORF">FFLO_07148</name>
</gene>
<evidence type="ECO:0000313" key="3">
    <source>
        <dbReference type="Proteomes" id="UP000812966"/>
    </source>
</evidence>
<dbReference type="Proteomes" id="UP000812966">
    <property type="component" value="Unassembled WGS sequence"/>
</dbReference>